<organism evidence="1 2">
    <name type="scientific">Stenotrophomonas capsici</name>
    <dbReference type="NCBI Taxonomy" id="3110230"/>
    <lineage>
        <taxon>Bacteria</taxon>
        <taxon>Pseudomonadati</taxon>
        <taxon>Pseudomonadota</taxon>
        <taxon>Gammaproteobacteria</taxon>
        <taxon>Lysobacterales</taxon>
        <taxon>Lysobacteraceae</taxon>
        <taxon>Stenotrophomonas</taxon>
    </lineage>
</organism>
<gene>
    <name evidence="1" type="ORF">VA603_01530</name>
</gene>
<comment type="caution">
    <text evidence="1">The sequence shown here is derived from an EMBL/GenBank/DDBJ whole genome shotgun (WGS) entry which is preliminary data.</text>
</comment>
<dbReference type="RefSeq" id="WP_323437740.1">
    <property type="nucleotide sequence ID" value="NZ_JAYFUH010000045.1"/>
</dbReference>
<sequence>MEPSDLPDTYLARHMFIHSGRFATQGFPAQRNLHAATRFPFQMRYRGRLLLRLSTSPSLDATQRLALVSNRSLPVHSRAGQRRAITIREAKKRPRFRGRFPVAS</sequence>
<evidence type="ECO:0000313" key="2">
    <source>
        <dbReference type="Proteomes" id="UP001301653"/>
    </source>
</evidence>
<proteinExistence type="predicted"/>
<dbReference type="Proteomes" id="UP001301653">
    <property type="component" value="Unassembled WGS sequence"/>
</dbReference>
<accession>A0ABU5UYQ5</accession>
<protein>
    <submittedName>
        <fullName evidence="1">Uncharacterized protein</fullName>
    </submittedName>
</protein>
<evidence type="ECO:0000313" key="1">
    <source>
        <dbReference type="EMBL" id="MEA5666220.1"/>
    </source>
</evidence>
<dbReference type="EMBL" id="JAYFUH010000045">
    <property type="protein sequence ID" value="MEA5666220.1"/>
    <property type="molecule type" value="Genomic_DNA"/>
</dbReference>
<keyword evidence="2" id="KW-1185">Reference proteome</keyword>
<name>A0ABU5UYQ5_9GAMM</name>
<reference evidence="1 2" key="1">
    <citation type="submission" date="2023-12" db="EMBL/GenBank/DDBJ databases">
        <title>Stenotrophomonas guangdongensis sp. nov., isolated from wilted pepper plants (Capsicum annuum).</title>
        <authorList>
            <person name="Qiu M."/>
            <person name="Li Y."/>
            <person name="Liu Q."/>
            <person name="Zhang X."/>
            <person name="Huang Y."/>
            <person name="Guo R."/>
            <person name="Hu M."/>
            <person name="Zhou J."/>
            <person name="Zhou X."/>
        </authorList>
    </citation>
    <scope>NUCLEOTIDE SEQUENCE [LARGE SCALE GENOMIC DNA]</scope>
    <source>
        <strain evidence="1 2">MH1</strain>
    </source>
</reference>